<feature type="compositionally biased region" description="Basic and acidic residues" evidence="1">
    <location>
        <begin position="37"/>
        <end position="49"/>
    </location>
</feature>
<protein>
    <recommendedName>
        <fullName evidence="4">WW domain-containing protein</fullName>
    </recommendedName>
</protein>
<proteinExistence type="predicted"/>
<gene>
    <name evidence="2" type="ORF">IFR04_010466</name>
</gene>
<comment type="caution">
    <text evidence="2">The sequence shown here is derived from an EMBL/GenBank/DDBJ whole genome shotgun (WGS) entry which is preliminary data.</text>
</comment>
<evidence type="ECO:0000313" key="2">
    <source>
        <dbReference type="EMBL" id="KAG4416420.1"/>
    </source>
</evidence>
<evidence type="ECO:0000313" key="3">
    <source>
        <dbReference type="Proteomes" id="UP000664132"/>
    </source>
</evidence>
<dbReference type="EMBL" id="JAFJYH010000187">
    <property type="protein sequence ID" value="KAG4416420.1"/>
    <property type="molecule type" value="Genomic_DNA"/>
</dbReference>
<feature type="region of interest" description="Disordered" evidence="1">
    <location>
        <begin position="90"/>
        <end position="176"/>
    </location>
</feature>
<feature type="compositionally biased region" description="Basic and acidic residues" evidence="1">
    <location>
        <begin position="151"/>
        <end position="176"/>
    </location>
</feature>
<keyword evidence="3" id="KW-1185">Reference proteome</keyword>
<dbReference type="Proteomes" id="UP000664132">
    <property type="component" value="Unassembled WGS sequence"/>
</dbReference>
<evidence type="ECO:0008006" key="4">
    <source>
        <dbReference type="Google" id="ProtNLM"/>
    </source>
</evidence>
<sequence>MASSSEPPPPYDASTRPNPASNINNLQVPNARNGIPPHDRRSMEDEFRDLPQGWTRQYDEQSHHQFFVDTRANPPRSIWHHPYDDEQYLSSLTPDERSRIPSLHRVPTPADIQAESSGDDEHGSSSHPPLPARDNSEKLSGAHKLGRKMKDKLTSSSHEEREAQRRKRAQEEQEAYQRHLHIRRQMSKAMETGEPQLLGKDRNGKDVYIEPPQMPRGYPGYGGGGYGYNPYNQGPYGPYGNPGVRYMRPAYPYGRPYGGGYGGGFGLPLVGGLAGGALLGGLLF</sequence>
<accession>A0A8H7TC79</accession>
<evidence type="ECO:0000256" key="1">
    <source>
        <dbReference type="SAM" id="MobiDB-lite"/>
    </source>
</evidence>
<dbReference type="OrthoDB" id="2367685at2759"/>
<organism evidence="2 3">
    <name type="scientific">Cadophora malorum</name>
    <dbReference type="NCBI Taxonomy" id="108018"/>
    <lineage>
        <taxon>Eukaryota</taxon>
        <taxon>Fungi</taxon>
        <taxon>Dikarya</taxon>
        <taxon>Ascomycota</taxon>
        <taxon>Pezizomycotina</taxon>
        <taxon>Leotiomycetes</taxon>
        <taxon>Helotiales</taxon>
        <taxon>Ploettnerulaceae</taxon>
        <taxon>Cadophora</taxon>
    </lineage>
</organism>
<dbReference type="AlphaFoldDB" id="A0A8H7TC79"/>
<feature type="region of interest" description="Disordered" evidence="1">
    <location>
        <begin position="1"/>
        <end position="58"/>
    </location>
</feature>
<feature type="compositionally biased region" description="Pro residues" evidence="1">
    <location>
        <begin position="1"/>
        <end position="11"/>
    </location>
</feature>
<reference evidence="2" key="1">
    <citation type="submission" date="2021-02" db="EMBL/GenBank/DDBJ databases">
        <title>Genome sequence Cadophora malorum strain M34.</title>
        <authorList>
            <person name="Stefanovic E."/>
            <person name="Vu D."/>
            <person name="Scully C."/>
            <person name="Dijksterhuis J."/>
            <person name="Roader J."/>
            <person name="Houbraken J."/>
        </authorList>
    </citation>
    <scope>NUCLEOTIDE SEQUENCE</scope>
    <source>
        <strain evidence="2">M34</strain>
    </source>
</reference>
<feature type="compositionally biased region" description="Polar residues" evidence="1">
    <location>
        <begin position="15"/>
        <end position="30"/>
    </location>
</feature>
<name>A0A8H7TC79_9HELO</name>